<dbReference type="GO" id="GO:0030248">
    <property type="term" value="F:cellulose binding"/>
    <property type="evidence" value="ECO:0007669"/>
    <property type="project" value="InterPro"/>
</dbReference>
<organism evidence="3 4">
    <name type="scientific">Blyttiomyces helicus</name>
    <dbReference type="NCBI Taxonomy" id="388810"/>
    <lineage>
        <taxon>Eukaryota</taxon>
        <taxon>Fungi</taxon>
        <taxon>Fungi incertae sedis</taxon>
        <taxon>Chytridiomycota</taxon>
        <taxon>Chytridiomycota incertae sedis</taxon>
        <taxon>Chytridiomycetes</taxon>
        <taxon>Chytridiomycetes incertae sedis</taxon>
        <taxon>Blyttiomyces</taxon>
    </lineage>
</organism>
<dbReference type="SMART" id="SM01064">
    <property type="entry name" value="CBM_10"/>
    <property type="match status" value="2"/>
</dbReference>
<sequence>MITAPLIAVVLAATSVVAAPYRQFLTTAPPGTTIDGHPACHGYVSNPTYRDGYPWGRENGRDCIPLDGNYPEGHEPWNSHQGGGQGFKFGFPICRHKIDFPSIDKNGNQYGWENGKSCIVDRH</sequence>
<keyword evidence="4" id="KW-1185">Reference proteome</keyword>
<feature type="signal peptide" evidence="1">
    <location>
        <begin position="1"/>
        <end position="18"/>
    </location>
</feature>
<dbReference type="Proteomes" id="UP000269721">
    <property type="component" value="Unassembled WGS sequence"/>
</dbReference>
<dbReference type="Gene3D" id="2.30.32.30">
    <property type="entry name" value="CBM10"/>
    <property type="match status" value="1"/>
</dbReference>
<protein>
    <recommendedName>
        <fullName evidence="2">Carbohydrate binding module family 10 domain-containing protein</fullName>
    </recommendedName>
</protein>
<keyword evidence="1" id="KW-0732">Signal</keyword>
<reference evidence="4" key="1">
    <citation type="journal article" date="2018" name="Nat. Microbiol.">
        <title>Leveraging single-cell genomics to expand the fungal tree of life.</title>
        <authorList>
            <person name="Ahrendt S.R."/>
            <person name="Quandt C.A."/>
            <person name="Ciobanu D."/>
            <person name="Clum A."/>
            <person name="Salamov A."/>
            <person name="Andreopoulos B."/>
            <person name="Cheng J.F."/>
            <person name="Woyke T."/>
            <person name="Pelin A."/>
            <person name="Henrissat B."/>
            <person name="Reynolds N.K."/>
            <person name="Benny G.L."/>
            <person name="Smith M.E."/>
            <person name="James T.Y."/>
            <person name="Grigoriev I.V."/>
        </authorList>
    </citation>
    <scope>NUCLEOTIDE SEQUENCE [LARGE SCALE GENOMIC DNA]</scope>
</reference>
<feature type="domain" description="Carbohydrate binding module family 10" evidence="2">
    <location>
        <begin position="93"/>
        <end position="120"/>
    </location>
</feature>
<name>A0A4P9W9S4_9FUNG</name>
<dbReference type="GO" id="GO:0005975">
    <property type="term" value="P:carbohydrate metabolic process"/>
    <property type="evidence" value="ECO:0007669"/>
    <property type="project" value="InterPro"/>
</dbReference>
<dbReference type="InterPro" id="IPR036601">
    <property type="entry name" value="CBM10_sf"/>
</dbReference>
<accession>A0A4P9W9S4</accession>
<dbReference type="AlphaFoldDB" id="A0A4P9W9S4"/>
<dbReference type="InterPro" id="IPR009031">
    <property type="entry name" value="CBM10"/>
</dbReference>
<proteinExistence type="predicted"/>
<evidence type="ECO:0000313" key="3">
    <source>
        <dbReference type="EMBL" id="RKO88942.1"/>
    </source>
</evidence>
<gene>
    <name evidence="3" type="ORF">BDK51DRAFT_27491</name>
</gene>
<evidence type="ECO:0000313" key="4">
    <source>
        <dbReference type="Proteomes" id="UP000269721"/>
    </source>
</evidence>
<evidence type="ECO:0000259" key="2">
    <source>
        <dbReference type="SMART" id="SM01064"/>
    </source>
</evidence>
<evidence type="ECO:0000256" key="1">
    <source>
        <dbReference type="SAM" id="SignalP"/>
    </source>
</evidence>
<dbReference type="EMBL" id="KZ996387">
    <property type="protein sequence ID" value="RKO88942.1"/>
    <property type="molecule type" value="Genomic_DNA"/>
</dbReference>
<feature type="chain" id="PRO_5020742844" description="Carbohydrate binding module family 10 domain-containing protein" evidence="1">
    <location>
        <begin position="19"/>
        <end position="123"/>
    </location>
</feature>
<feature type="domain" description="Carbohydrate binding module family 10" evidence="2">
    <location>
        <begin position="29"/>
        <end position="65"/>
    </location>
</feature>